<gene>
    <name evidence="2" type="ORF">GCM10017586_29200</name>
</gene>
<dbReference type="RefSeq" id="WP_210006414.1">
    <property type="nucleotide sequence ID" value="NZ_BSEO01000015.1"/>
</dbReference>
<protein>
    <submittedName>
        <fullName evidence="2">XRE family transcriptional regulator</fullName>
    </submittedName>
</protein>
<dbReference type="Gene3D" id="3.30.450.180">
    <property type="match status" value="1"/>
</dbReference>
<dbReference type="EMBL" id="BSEO01000015">
    <property type="protein sequence ID" value="GLJ81237.1"/>
    <property type="molecule type" value="Genomic_DNA"/>
</dbReference>
<dbReference type="Proteomes" id="UP001142317">
    <property type="component" value="Unassembled WGS sequence"/>
</dbReference>
<comment type="caution">
    <text evidence="2">The sequence shown here is derived from an EMBL/GenBank/DDBJ whole genome shotgun (WGS) entry which is preliminary data.</text>
</comment>
<name>A0A9W6HJZ2_9MICO</name>
<dbReference type="InterPro" id="IPR010982">
    <property type="entry name" value="Lambda_DNA-bd_dom_sf"/>
</dbReference>
<dbReference type="GO" id="GO:0003677">
    <property type="term" value="F:DNA binding"/>
    <property type="evidence" value="ECO:0007669"/>
    <property type="project" value="InterPro"/>
</dbReference>
<accession>A0A9W6HJZ2</accession>
<dbReference type="Gene3D" id="1.10.260.40">
    <property type="entry name" value="lambda repressor-like DNA-binding domains"/>
    <property type="match status" value="1"/>
</dbReference>
<dbReference type="AlphaFoldDB" id="A0A9W6HJZ2"/>
<dbReference type="CDD" id="cd00093">
    <property type="entry name" value="HTH_XRE"/>
    <property type="match status" value="1"/>
</dbReference>
<evidence type="ECO:0000313" key="2">
    <source>
        <dbReference type="EMBL" id="GLJ81237.1"/>
    </source>
</evidence>
<proteinExistence type="predicted"/>
<keyword evidence="3" id="KW-1185">Reference proteome</keyword>
<organism evidence="2 3">
    <name type="scientific">Microbacterium imperiale</name>
    <dbReference type="NCBI Taxonomy" id="33884"/>
    <lineage>
        <taxon>Bacteria</taxon>
        <taxon>Bacillati</taxon>
        <taxon>Actinomycetota</taxon>
        <taxon>Actinomycetes</taxon>
        <taxon>Micrococcales</taxon>
        <taxon>Microbacteriaceae</taxon>
        <taxon>Microbacterium</taxon>
    </lineage>
</organism>
<dbReference type="Pfam" id="PF17765">
    <property type="entry name" value="MLTR_LBD"/>
    <property type="match status" value="1"/>
</dbReference>
<evidence type="ECO:0000259" key="1">
    <source>
        <dbReference type="PROSITE" id="PS50943"/>
    </source>
</evidence>
<feature type="domain" description="HTH cro/C1-type" evidence="1">
    <location>
        <begin position="30"/>
        <end position="81"/>
    </location>
</feature>
<reference evidence="2" key="2">
    <citation type="submission" date="2023-01" db="EMBL/GenBank/DDBJ databases">
        <authorList>
            <person name="Sun Q."/>
            <person name="Evtushenko L."/>
        </authorList>
    </citation>
    <scope>NUCLEOTIDE SEQUENCE</scope>
    <source>
        <strain evidence="2">VKM Ac-1447</strain>
    </source>
</reference>
<dbReference type="PROSITE" id="PS50943">
    <property type="entry name" value="HTH_CROC1"/>
    <property type="match status" value="1"/>
</dbReference>
<sequence>MDRPALASFLRARRERLRPEDVGLPGGVRRRVAGLRREEVAQLALMSVDYYTRLEQERGPQPSPQMLASLTRALRLSRAERDHLHRLAGHAPPELSGSADHVAPALQRVLDRLSDIPALVISELDETLAQNDLARALFGPRESLTGPERSGAWCWFMRPETDRAVYPASDHDRQSRAIVANLRAVAGRSGPASRAARLVADLHAGSEEFARLWDLEEVAERFADHKVLLHPAVGEIEVDCQVLFTEDRSQALLTLTPQPGSPGAEKLRMLAVLGPLAAERRPG</sequence>
<dbReference type="PANTHER" id="PTHR35010">
    <property type="entry name" value="BLL4672 PROTEIN-RELATED"/>
    <property type="match status" value="1"/>
</dbReference>
<dbReference type="PANTHER" id="PTHR35010:SF2">
    <property type="entry name" value="BLL4672 PROTEIN"/>
    <property type="match status" value="1"/>
</dbReference>
<dbReference type="SMART" id="SM00530">
    <property type="entry name" value="HTH_XRE"/>
    <property type="match status" value="1"/>
</dbReference>
<dbReference type="Pfam" id="PF13560">
    <property type="entry name" value="HTH_31"/>
    <property type="match status" value="1"/>
</dbReference>
<evidence type="ECO:0000313" key="3">
    <source>
        <dbReference type="Proteomes" id="UP001142317"/>
    </source>
</evidence>
<dbReference type="InterPro" id="IPR041413">
    <property type="entry name" value="MLTR_LBD"/>
</dbReference>
<dbReference type="InterPro" id="IPR001387">
    <property type="entry name" value="Cro/C1-type_HTH"/>
</dbReference>
<dbReference type="SUPFAM" id="SSF47413">
    <property type="entry name" value="lambda repressor-like DNA-binding domains"/>
    <property type="match status" value="1"/>
</dbReference>
<reference evidence="2" key="1">
    <citation type="journal article" date="2014" name="Int. J. Syst. Evol. Microbiol.">
        <title>Complete genome sequence of Corynebacterium casei LMG S-19264T (=DSM 44701T), isolated from a smear-ripened cheese.</title>
        <authorList>
            <consortium name="US DOE Joint Genome Institute (JGI-PGF)"/>
            <person name="Walter F."/>
            <person name="Albersmeier A."/>
            <person name="Kalinowski J."/>
            <person name="Ruckert C."/>
        </authorList>
    </citation>
    <scope>NUCLEOTIDE SEQUENCE</scope>
    <source>
        <strain evidence="2">VKM Ac-1447</strain>
    </source>
</reference>